<dbReference type="GO" id="GO:0046910">
    <property type="term" value="F:pectinesterase inhibitor activity"/>
    <property type="evidence" value="ECO:0007669"/>
    <property type="project" value="InterPro"/>
</dbReference>
<dbReference type="SMART" id="SM00856">
    <property type="entry name" value="PMEI"/>
    <property type="match status" value="1"/>
</dbReference>
<comment type="caution">
    <text evidence="6">The sequence shown here is derived from an EMBL/GenBank/DDBJ whole genome shotgun (WGS) entry which is preliminary data.</text>
</comment>
<dbReference type="InterPro" id="IPR034086">
    <property type="entry name" value="PMEI_plant"/>
</dbReference>
<evidence type="ECO:0000256" key="3">
    <source>
        <dbReference type="ARBA" id="ARBA00038471"/>
    </source>
</evidence>
<dbReference type="CDD" id="cd15797">
    <property type="entry name" value="PMEI"/>
    <property type="match status" value="1"/>
</dbReference>
<dbReference type="EMBL" id="JAWXYG010000008">
    <property type="protein sequence ID" value="KAK4265957.1"/>
    <property type="molecule type" value="Genomic_DNA"/>
</dbReference>
<evidence type="ECO:0000313" key="7">
    <source>
        <dbReference type="Proteomes" id="UP001293593"/>
    </source>
</evidence>
<evidence type="ECO:0000256" key="1">
    <source>
        <dbReference type="ARBA" id="ARBA00022729"/>
    </source>
</evidence>
<sequence length="175" mass="19170">MANNYSPLVASIVVVLFLCIAPCAYSDAPSISDICSKHNNPVFCQEIIKKKQGSELSDLAQYVIEQIQTRVGSTKTALDSMIQQAKAPRLVEHYKSCAWHYSDAMNGVEKTKQMLESRDYFGMAVAASAVMTHIDDCASSEAPGYDPSVFLVKTNQDLENLSVIVMIIANRLSGN</sequence>
<feature type="chain" id="PRO_5042246767" description="Pectinesterase inhibitor domain-containing protein" evidence="4">
    <location>
        <begin position="27"/>
        <end position="175"/>
    </location>
</feature>
<protein>
    <recommendedName>
        <fullName evidence="5">Pectinesterase inhibitor domain-containing protein</fullName>
    </recommendedName>
</protein>
<feature type="domain" description="Pectinesterase inhibitor" evidence="5">
    <location>
        <begin position="26"/>
        <end position="168"/>
    </location>
</feature>
<dbReference type="Pfam" id="PF04043">
    <property type="entry name" value="PMEI"/>
    <property type="match status" value="1"/>
</dbReference>
<dbReference type="Proteomes" id="UP001293593">
    <property type="component" value="Unassembled WGS sequence"/>
</dbReference>
<proteinExistence type="inferred from homology"/>
<keyword evidence="2" id="KW-1015">Disulfide bond</keyword>
<evidence type="ECO:0000256" key="4">
    <source>
        <dbReference type="SAM" id="SignalP"/>
    </source>
</evidence>
<dbReference type="PANTHER" id="PTHR36710">
    <property type="entry name" value="PECTINESTERASE INHIBITOR-LIKE"/>
    <property type="match status" value="1"/>
</dbReference>
<dbReference type="InterPro" id="IPR052421">
    <property type="entry name" value="PCW_Enzyme_Inhibitor"/>
</dbReference>
<dbReference type="Gene3D" id="1.20.140.40">
    <property type="entry name" value="Invertase/pectin methylesterase inhibitor family protein"/>
    <property type="match status" value="1"/>
</dbReference>
<keyword evidence="7" id="KW-1185">Reference proteome</keyword>
<dbReference type="NCBIfam" id="TIGR01614">
    <property type="entry name" value="PME_inhib"/>
    <property type="match status" value="1"/>
</dbReference>
<organism evidence="6 7">
    <name type="scientific">Acacia crassicarpa</name>
    <name type="common">northern wattle</name>
    <dbReference type="NCBI Taxonomy" id="499986"/>
    <lineage>
        <taxon>Eukaryota</taxon>
        <taxon>Viridiplantae</taxon>
        <taxon>Streptophyta</taxon>
        <taxon>Embryophyta</taxon>
        <taxon>Tracheophyta</taxon>
        <taxon>Spermatophyta</taxon>
        <taxon>Magnoliopsida</taxon>
        <taxon>eudicotyledons</taxon>
        <taxon>Gunneridae</taxon>
        <taxon>Pentapetalae</taxon>
        <taxon>rosids</taxon>
        <taxon>fabids</taxon>
        <taxon>Fabales</taxon>
        <taxon>Fabaceae</taxon>
        <taxon>Caesalpinioideae</taxon>
        <taxon>mimosoid clade</taxon>
        <taxon>Acacieae</taxon>
        <taxon>Acacia</taxon>
    </lineage>
</organism>
<evidence type="ECO:0000256" key="2">
    <source>
        <dbReference type="ARBA" id="ARBA00023157"/>
    </source>
</evidence>
<evidence type="ECO:0000313" key="6">
    <source>
        <dbReference type="EMBL" id="KAK4265957.1"/>
    </source>
</evidence>
<dbReference type="InterPro" id="IPR006501">
    <property type="entry name" value="Pectinesterase_inhib_dom"/>
</dbReference>
<evidence type="ECO:0000259" key="5">
    <source>
        <dbReference type="SMART" id="SM00856"/>
    </source>
</evidence>
<feature type="signal peptide" evidence="4">
    <location>
        <begin position="1"/>
        <end position="26"/>
    </location>
</feature>
<dbReference type="InterPro" id="IPR035513">
    <property type="entry name" value="Invertase/methylesterase_inhib"/>
</dbReference>
<comment type="similarity">
    <text evidence="3">Belongs to the PMEI family.</text>
</comment>
<name>A0AAE1MFU6_9FABA</name>
<reference evidence="6" key="1">
    <citation type="submission" date="2023-10" db="EMBL/GenBank/DDBJ databases">
        <title>Chromosome-level genome of the transformable northern wattle, Acacia crassicarpa.</title>
        <authorList>
            <person name="Massaro I."/>
            <person name="Sinha N.R."/>
            <person name="Poethig S."/>
            <person name="Leichty A.R."/>
        </authorList>
    </citation>
    <scope>NUCLEOTIDE SEQUENCE</scope>
    <source>
        <strain evidence="6">Acra3RX</strain>
        <tissue evidence="6">Leaf</tissue>
    </source>
</reference>
<keyword evidence="1 4" id="KW-0732">Signal</keyword>
<dbReference type="SUPFAM" id="SSF101148">
    <property type="entry name" value="Plant invertase/pectin methylesterase inhibitor"/>
    <property type="match status" value="1"/>
</dbReference>
<dbReference type="AlphaFoldDB" id="A0AAE1MFU6"/>
<dbReference type="PANTHER" id="PTHR36710:SF4">
    <property type="entry name" value="PLANT INVERTASE_PECTIN METHYLESTERASE INHIBITOR SUPERFAMILY PROTEIN"/>
    <property type="match status" value="1"/>
</dbReference>
<accession>A0AAE1MFU6</accession>
<gene>
    <name evidence="6" type="ORF">QN277_026940</name>
</gene>